<gene>
    <name evidence="3" type="ORF">PCOR1329_LOCUS45665</name>
</gene>
<evidence type="ECO:0000256" key="1">
    <source>
        <dbReference type="SAM" id="MobiDB-lite"/>
    </source>
</evidence>
<evidence type="ECO:0000256" key="2">
    <source>
        <dbReference type="SAM" id="Phobius"/>
    </source>
</evidence>
<dbReference type="EMBL" id="CAUYUJ010015493">
    <property type="protein sequence ID" value="CAK0854642.1"/>
    <property type="molecule type" value="Genomic_DNA"/>
</dbReference>
<evidence type="ECO:0000313" key="3">
    <source>
        <dbReference type="EMBL" id="CAK0854642.1"/>
    </source>
</evidence>
<feature type="transmembrane region" description="Helical" evidence="2">
    <location>
        <begin position="120"/>
        <end position="140"/>
    </location>
</feature>
<feature type="region of interest" description="Disordered" evidence="1">
    <location>
        <begin position="326"/>
        <end position="433"/>
    </location>
</feature>
<name>A0ABN9U6L5_9DINO</name>
<sequence>MFRYECCFSSGRQFVFTERKGWPIGERQLALCLASLLAGVYLFFFISFAGVAAFEVVMLCLASCAARSAYVWSFHGSSNTVDHLVYVVMVGIFTGVLLVFLSSVRLLLSLETSAANRCMLFSVSIMIMGFLTYSYLTIACSEDERKHQIRPCTQEGCTLQTMELSCHGEGPKDNGRDVYGRFLKWIVSWRWWTDVQDHSATAEDERRQSDAITVHNHSLKLIKVCFYSPADLVCWVPFGGVSGRCVGLVDAGRSRSFHFPRADGDDGGGPYRLKVFQPRLLDKELACFPQAQRGQNLAFFDVEGTVRRSRLLSNSTCRSLSISTCLPESSEDEAAPTSPGTPTTAGSPGSDDASAGRPTPAQAKHGSTSDLGPPRRGPRGGGLFKRQTSGDNLGGGPFRRQVSRDNLGGGPFRRQVSGDSLGDSPFKRQPSGDDLGLLALERSRSDDHPGASASEAARPQFRRAGPDEVVVCNRSSQEICARLFRSNDYCYLVPLVGKLAACGDTILPDCERRFNPPTTSDRDFTLKVYSVGAGARELTYLTASRGHAYTFCDSLLS</sequence>
<keyword evidence="2" id="KW-1133">Transmembrane helix</keyword>
<keyword evidence="4" id="KW-1185">Reference proteome</keyword>
<feature type="compositionally biased region" description="Low complexity" evidence="1">
    <location>
        <begin position="335"/>
        <end position="350"/>
    </location>
</feature>
<evidence type="ECO:0000313" key="4">
    <source>
        <dbReference type="Proteomes" id="UP001189429"/>
    </source>
</evidence>
<protein>
    <recommendedName>
        <fullName evidence="5">Transmembrane protein</fullName>
    </recommendedName>
</protein>
<dbReference type="Proteomes" id="UP001189429">
    <property type="component" value="Unassembled WGS sequence"/>
</dbReference>
<feature type="transmembrane region" description="Helical" evidence="2">
    <location>
        <begin position="29"/>
        <end position="46"/>
    </location>
</feature>
<keyword evidence="2" id="KW-0472">Membrane</keyword>
<feature type="transmembrane region" description="Helical" evidence="2">
    <location>
        <begin position="84"/>
        <end position="108"/>
    </location>
</feature>
<evidence type="ECO:0008006" key="5">
    <source>
        <dbReference type="Google" id="ProtNLM"/>
    </source>
</evidence>
<organism evidence="3 4">
    <name type="scientific">Prorocentrum cordatum</name>
    <dbReference type="NCBI Taxonomy" id="2364126"/>
    <lineage>
        <taxon>Eukaryota</taxon>
        <taxon>Sar</taxon>
        <taxon>Alveolata</taxon>
        <taxon>Dinophyceae</taxon>
        <taxon>Prorocentrales</taxon>
        <taxon>Prorocentraceae</taxon>
        <taxon>Prorocentrum</taxon>
    </lineage>
</organism>
<proteinExistence type="predicted"/>
<comment type="caution">
    <text evidence="3">The sequence shown here is derived from an EMBL/GenBank/DDBJ whole genome shotgun (WGS) entry which is preliminary data.</text>
</comment>
<reference evidence="3" key="1">
    <citation type="submission" date="2023-10" db="EMBL/GenBank/DDBJ databases">
        <authorList>
            <person name="Chen Y."/>
            <person name="Shah S."/>
            <person name="Dougan E. K."/>
            <person name="Thang M."/>
            <person name="Chan C."/>
        </authorList>
    </citation>
    <scope>NUCLEOTIDE SEQUENCE [LARGE SCALE GENOMIC DNA]</scope>
</reference>
<keyword evidence="2" id="KW-0812">Transmembrane</keyword>
<accession>A0ABN9U6L5</accession>